<dbReference type="AlphaFoldDB" id="A0A426XB39"/>
<feature type="non-terminal residue" evidence="1">
    <location>
        <position position="1"/>
    </location>
</feature>
<dbReference type="EMBL" id="AMZH03023299">
    <property type="protein sequence ID" value="RRT36658.1"/>
    <property type="molecule type" value="Genomic_DNA"/>
</dbReference>
<evidence type="ECO:0000313" key="1">
    <source>
        <dbReference type="EMBL" id="RRT36658.1"/>
    </source>
</evidence>
<proteinExistence type="predicted"/>
<organism evidence="1 2">
    <name type="scientific">Ensete ventricosum</name>
    <name type="common">Abyssinian banana</name>
    <name type="synonym">Musa ensete</name>
    <dbReference type="NCBI Taxonomy" id="4639"/>
    <lineage>
        <taxon>Eukaryota</taxon>
        <taxon>Viridiplantae</taxon>
        <taxon>Streptophyta</taxon>
        <taxon>Embryophyta</taxon>
        <taxon>Tracheophyta</taxon>
        <taxon>Spermatophyta</taxon>
        <taxon>Magnoliopsida</taxon>
        <taxon>Liliopsida</taxon>
        <taxon>Zingiberales</taxon>
        <taxon>Musaceae</taxon>
        <taxon>Ensete</taxon>
    </lineage>
</organism>
<reference evidence="1 2" key="1">
    <citation type="journal article" date="2014" name="Agronomy (Basel)">
        <title>A Draft Genome Sequence for Ensete ventricosum, the Drought-Tolerant Tree Against Hunger.</title>
        <authorList>
            <person name="Harrison J."/>
            <person name="Moore K.A."/>
            <person name="Paszkiewicz K."/>
            <person name="Jones T."/>
            <person name="Grant M."/>
            <person name="Ambacheew D."/>
            <person name="Muzemil S."/>
            <person name="Studholme D.J."/>
        </authorList>
    </citation>
    <scope>NUCLEOTIDE SEQUENCE [LARGE SCALE GENOMIC DNA]</scope>
</reference>
<sequence>PTAGPLCKLRAVSDCARGRLSPLRAGRNRSCLWVATAPAGGASAHKHHPCGRLSHLAGVAGLGRGLVMGGRPCMGAGRGWLPLLAPSLRKRSKNA</sequence>
<evidence type="ECO:0000313" key="2">
    <source>
        <dbReference type="Proteomes" id="UP000287651"/>
    </source>
</evidence>
<dbReference type="Proteomes" id="UP000287651">
    <property type="component" value="Unassembled WGS sequence"/>
</dbReference>
<gene>
    <name evidence="1" type="ORF">B296_00055857</name>
</gene>
<name>A0A426XB39_ENSVE</name>
<protein>
    <submittedName>
        <fullName evidence="1">Uncharacterized protein</fullName>
    </submittedName>
</protein>
<accession>A0A426XB39</accession>
<comment type="caution">
    <text evidence="1">The sequence shown here is derived from an EMBL/GenBank/DDBJ whole genome shotgun (WGS) entry which is preliminary data.</text>
</comment>